<evidence type="ECO:0000313" key="3">
    <source>
        <dbReference type="Proteomes" id="UP000026960"/>
    </source>
</evidence>
<dbReference type="AlphaFoldDB" id="A0A0D3H663"/>
<dbReference type="PaxDb" id="65489-OBART09G08140.1"/>
<name>A0A0D3H663_9ORYZ</name>
<reference evidence="2" key="1">
    <citation type="journal article" date="2009" name="Rice">
        <title>De Novo Next Generation Sequencing of Plant Genomes.</title>
        <authorList>
            <person name="Rounsley S."/>
            <person name="Marri P.R."/>
            <person name="Yu Y."/>
            <person name="He R."/>
            <person name="Sisneros N."/>
            <person name="Goicoechea J.L."/>
            <person name="Lee S.J."/>
            <person name="Angelova A."/>
            <person name="Kudrna D."/>
            <person name="Luo M."/>
            <person name="Affourtit J."/>
            <person name="Desany B."/>
            <person name="Knight J."/>
            <person name="Niazi F."/>
            <person name="Egholm M."/>
            <person name="Wing R.A."/>
        </authorList>
    </citation>
    <scope>NUCLEOTIDE SEQUENCE [LARGE SCALE GENOMIC DNA]</scope>
    <source>
        <strain evidence="2">cv. IRGC 105608</strain>
    </source>
</reference>
<evidence type="ECO:0000256" key="1">
    <source>
        <dbReference type="SAM" id="MobiDB-lite"/>
    </source>
</evidence>
<sequence length="75" mass="8321">MGWLTASGGGALEADPMEVRWRRPWKRQIRCVVGGSHRRPSSPPLSPVTANGERRARRVGCGERREGSVGRRRVA</sequence>
<proteinExistence type="predicted"/>
<feature type="region of interest" description="Disordered" evidence="1">
    <location>
        <begin position="34"/>
        <end position="75"/>
    </location>
</feature>
<keyword evidence="3" id="KW-1185">Reference proteome</keyword>
<protein>
    <submittedName>
        <fullName evidence="2">Uncharacterized protein</fullName>
    </submittedName>
</protein>
<dbReference type="HOGENOM" id="CLU_2675017_0_0_1"/>
<organism evidence="2">
    <name type="scientific">Oryza barthii</name>
    <dbReference type="NCBI Taxonomy" id="65489"/>
    <lineage>
        <taxon>Eukaryota</taxon>
        <taxon>Viridiplantae</taxon>
        <taxon>Streptophyta</taxon>
        <taxon>Embryophyta</taxon>
        <taxon>Tracheophyta</taxon>
        <taxon>Spermatophyta</taxon>
        <taxon>Magnoliopsida</taxon>
        <taxon>Liliopsida</taxon>
        <taxon>Poales</taxon>
        <taxon>Poaceae</taxon>
        <taxon>BOP clade</taxon>
        <taxon>Oryzoideae</taxon>
        <taxon>Oryzeae</taxon>
        <taxon>Oryzinae</taxon>
        <taxon>Oryza</taxon>
    </lineage>
</organism>
<accession>A0A0D3H663</accession>
<evidence type="ECO:0000313" key="2">
    <source>
        <dbReference type="EnsemblPlants" id="OBART09G08140.1"/>
    </source>
</evidence>
<dbReference type="EnsemblPlants" id="OBART09G08140.1">
    <property type="protein sequence ID" value="OBART09G08140.1"/>
    <property type="gene ID" value="OBART09G08140"/>
</dbReference>
<feature type="compositionally biased region" description="Basic and acidic residues" evidence="1">
    <location>
        <begin position="60"/>
        <end position="69"/>
    </location>
</feature>
<reference evidence="2" key="2">
    <citation type="submission" date="2015-03" db="UniProtKB">
        <authorList>
            <consortium name="EnsemblPlants"/>
        </authorList>
    </citation>
    <scope>IDENTIFICATION</scope>
</reference>
<dbReference type="Proteomes" id="UP000026960">
    <property type="component" value="Chromosome 9"/>
</dbReference>
<dbReference type="Gramene" id="OBART09G08140.1">
    <property type="protein sequence ID" value="OBART09G08140.1"/>
    <property type="gene ID" value="OBART09G08140"/>
</dbReference>